<dbReference type="Gene3D" id="1.10.10.10">
    <property type="entry name" value="Winged helix-like DNA-binding domain superfamily/Winged helix DNA-binding domain"/>
    <property type="match status" value="1"/>
</dbReference>
<proteinExistence type="predicted"/>
<feature type="domain" description="HTH marR-type" evidence="1">
    <location>
        <begin position="27"/>
        <end position="163"/>
    </location>
</feature>
<gene>
    <name evidence="2" type="ORF">GCM10009107_40820</name>
</gene>
<evidence type="ECO:0000313" key="2">
    <source>
        <dbReference type="EMBL" id="GAA0759410.1"/>
    </source>
</evidence>
<comment type="caution">
    <text evidence="2">The sequence shown here is derived from an EMBL/GenBank/DDBJ whole genome shotgun (WGS) entry which is preliminary data.</text>
</comment>
<dbReference type="Pfam" id="PF12802">
    <property type="entry name" value="MarR_2"/>
    <property type="match status" value="1"/>
</dbReference>
<dbReference type="SUPFAM" id="SSF46785">
    <property type="entry name" value="Winged helix' DNA-binding domain"/>
    <property type="match status" value="1"/>
</dbReference>
<dbReference type="EMBL" id="BAAAEW010000026">
    <property type="protein sequence ID" value="GAA0759410.1"/>
    <property type="molecule type" value="Genomic_DNA"/>
</dbReference>
<protein>
    <recommendedName>
        <fullName evidence="1">HTH marR-type domain-containing protein</fullName>
    </recommendedName>
</protein>
<dbReference type="PANTHER" id="PTHR33164:SF43">
    <property type="entry name" value="HTH-TYPE TRANSCRIPTIONAL REPRESSOR YETL"/>
    <property type="match status" value="1"/>
</dbReference>
<dbReference type="InterPro" id="IPR036390">
    <property type="entry name" value="WH_DNA-bd_sf"/>
</dbReference>
<dbReference type="PRINTS" id="PR00598">
    <property type="entry name" value="HTHMARR"/>
</dbReference>
<evidence type="ECO:0000259" key="1">
    <source>
        <dbReference type="PROSITE" id="PS50995"/>
    </source>
</evidence>
<name>A0ABN1K9M9_9BURK</name>
<dbReference type="PROSITE" id="PS50995">
    <property type="entry name" value="HTH_MARR_2"/>
    <property type="match status" value="1"/>
</dbReference>
<evidence type="ECO:0000313" key="3">
    <source>
        <dbReference type="Proteomes" id="UP001500279"/>
    </source>
</evidence>
<dbReference type="InterPro" id="IPR036388">
    <property type="entry name" value="WH-like_DNA-bd_sf"/>
</dbReference>
<dbReference type="InterPro" id="IPR000835">
    <property type="entry name" value="HTH_MarR-typ"/>
</dbReference>
<reference evidence="2 3" key="1">
    <citation type="journal article" date="2019" name="Int. J. Syst. Evol. Microbiol.">
        <title>The Global Catalogue of Microorganisms (GCM) 10K type strain sequencing project: providing services to taxonomists for standard genome sequencing and annotation.</title>
        <authorList>
            <consortium name="The Broad Institute Genomics Platform"/>
            <consortium name="The Broad Institute Genome Sequencing Center for Infectious Disease"/>
            <person name="Wu L."/>
            <person name="Ma J."/>
        </authorList>
    </citation>
    <scope>NUCLEOTIDE SEQUENCE [LARGE SCALE GENOMIC DNA]</scope>
    <source>
        <strain evidence="2 3">JCM 15503</strain>
    </source>
</reference>
<dbReference type="Proteomes" id="UP001500279">
    <property type="component" value="Unassembled WGS sequence"/>
</dbReference>
<dbReference type="InterPro" id="IPR039422">
    <property type="entry name" value="MarR/SlyA-like"/>
</dbReference>
<keyword evidence="3" id="KW-1185">Reference proteome</keyword>
<sequence>MSSIMRKSIDNVNQKALSTASPKEALGEELMELVHTVMHQLRSAQYQALRDSEALSKLTHLESKVLGFFGRRPGSTQSDLAQHSGRDKAQLARMIKGLRDRGLLAAEADPQDRRHQHLRLTPAAEALMESLDAQGRTLGRQAVTGLSAAEQAQLLSLMRRVHDNLQAEGGDVA</sequence>
<organism evidence="2 3">
    <name type="scientific">Ideonella azotifigens</name>
    <dbReference type="NCBI Taxonomy" id="513160"/>
    <lineage>
        <taxon>Bacteria</taxon>
        <taxon>Pseudomonadati</taxon>
        <taxon>Pseudomonadota</taxon>
        <taxon>Betaproteobacteria</taxon>
        <taxon>Burkholderiales</taxon>
        <taxon>Sphaerotilaceae</taxon>
        <taxon>Ideonella</taxon>
    </lineage>
</organism>
<accession>A0ABN1K9M9</accession>
<dbReference type="PANTHER" id="PTHR33164">
    <property type="entry name" value="TRANSCRIPTIONAL REGULATOR, MARR FAMILY"/>
    <property type="match status" value="1"/>
</dbReference>
<dbReference type="SMART" id="SM00347">
    <property type="entry name" value="HTH_MARR"/>
    <property type="match status" value="1"/>
</dbReference>